<keyword evidence="6" id="KW-0482">Metalloprotease</keyword>
<dbReference type="PANTHER" id="PTHR15910:SF1">
    <property type="entry name" value="ARCHAEMETZINCIN-2"/>
    <property type="match status" value="1"/>
</dbReference>
<evidence type="ECO:0000256" key="5">
    <source>
        <dbReference type="ARBA" id="ARBA00022833"/>
    </source>
</evidence>
<protein>
    <submittedName>
        <fullName evidence="7">Archaemetzincin-1</fullName>
    </submittedName>
</protein>
<dbReference type="GO" id="GO:0046872">
    <property type="term" value="F:metal ion binding"/>
    <property type="evidence" value="ECO:0007669"/>
    <property type="project" value="UniProtKB-KW"/>
</dbReference>
<dbReference type="Proteomes" id="UP000758155">
    <property type="component" value="Unassembled WGS sequence"/>
</dbReference>
<accession>A0A9P4WPX8</accession>
<keyword evidence="4" id="KW-0378">Hydrolase</keyword>
<dbReference type="EMBL" id="SWKV01000037">
    <property type="protein sequence ID" value="KAF3038334.1"/>
    <property type="molecule type" value="Genomic_DNA"/>
</dbReference>
<proteinExistence type="predicted"/>
<dbReference type="InterPro" id="IPR024079">
    <property type="entry name" value="MetalloPept_cat_dom_sf"/>
</dbReference>
<comment type="cofactor">
    <cofactor evidence="1">
        <name>Zn(2+)</name>
        <dbReference type="ChEBI" id="CHEBI:29105"/>
    </cofactor>
</comment>
<evidence type="ECO:0000313" key="7">
    <source>
        <dbReference type="EMBL" id="KAF3038334.1"/>
    </source>
</evidence>
<keyword evidence="3" id="KW-0479">Metal-binding</keyword>
<dbReference type="OrthoDB" id="2365600at2759"/>
<evidence type="ECO:0000256" key="6">
    <source>
        <dbReference type="ARBA" id="ARBA00023049"/>
    </source>
</evidence>
<comment type="caution">
    <text evidence="7">The sequence shown here is derived from an EMBL/GenBank/DDBJ whole genome shotgun (WGS) entry which is preliminary data.</text>
</comment>
<dbReference type="InterPro" id="IPR012962">
    <property type="entry name" value="Pept_M54_archaemetzincn"/>
</dbReference>
<evidence type="ECO:0000313" key="8">
    <source>
        <dbReference type="Proteomes" id="UP000758155"/>
    </source>
</evidence>
<keyword evidence="2" id="KW-0645">Protease</keyword>
<dbReference type="GO" id="GO:0008237">
    <property type="term" value="F:metallopeptidase activity"/>
    <property type="evidence" value="ECO:0007669"/>
    <property type="project" value="UniProtKB-KW"/>
</dbReference>
<dbReference type="PANTHER" id="PTHR15910">
    <property type="entry name" value="ARCHAEMETZINCIN"/>
    <property type="match status" value="1"/>
</dbReference>
<evidence type="ECO:0000256" key="1">
    <source>
        <dbReference type="ARBA" id="ARBA00001947"/>
    </source>
</evidence>
<evidence type="ECO:0000256" key="2">
    <source>
        <dbReference type="ARBA" id="ARBA00022670"/>
    </source>
</evidence>
<name>A0A9P4WPX8_9PLEO</name>
<dbReference type="Gene3D" id="3.40.390.10">
    <property type="entry name" value="Collagenase (Catalytic Domain)"/>
    <property type="match status" value="1"/>
</dbReference>
<evidence type="ECO:0000256" key="4">
    <source>
        <dbReference type="ARBA" id="ARBA00022801"/>
    </source>
</evidence>
<dbReference type="AlphaFoldDB" id="A0A9P4WPX8"/>
<sequence length="409" mass="46142">MTNCKHQILQLAPSPFAELAGYTQPSLEDRRVATASSEKSWNITTKSKDSVSTFPAPLVLPFDDLNYDPDYETQDFTKWQRLHTRNKVTASKQTIYIARVPEVTGNVKYMHDWTKPILEIDDDDDLYISARSPPVEDFIDYISAFYHGMHVKQLPLELKWTSWYAGRKSLLQRSIPKYVALQHGKETTRIRTRVPPDGIFRAQLNLNDILDGAMRILPGDAHAICLLIDHDMWEEDDDFCCGRAYGGSRVSVVQTARYNPTLDAKEGIDREHMWPLSHCKDFVDRICLTEDLAPRKPTQRQIRESRSGPMRRAVDAASIWARAAGDRENEGALWFSRLARTLATYLAVYPPPTINALPVTKLLLPPARCKTPSAISLGAPVLFIGTALSTRFSIAFNTSGFFVVIGVSI</sequence>
<keyword evidence="8" id="KW-1185">Reference proteome</keyword>
<reference evidence="7" key="1">
    <citation type="submission" date="2019-04" db="EMBL/GenBank/DDBJ databases">
        <title>Sequencing of skin fungus with MAO and IRED activity.</title>
        <authorList>
            <person name="Marsaioli A.J."/>
            <person name="Bonatto J.M.C."/>
            <person name="Reis Junior O."/>
        </authorList>
    </citation>
    <scope>NUCLEOTIDE SEQUENCE</scope>
    <source>
        <strain evidence="7">28M1</strain>
    </source>
</reference>
<dbReference type="GO" id="GO:0006508">
    <property type="term" value="P:proteolysis"/>
    <property type="evidence" value="ECO:0007669"/>
    <property type="project" value="UniProtKB-KW"/>
</dbReference>
<organism evidence="7 8">
    <name type="scientific">Didymella heteroderae</name>
    <dbReference type="NCBI Taxonomy" id="1769908"/>
    <lineage>
        <taxon>Eukaryota</taxon>
        <taxon>Fungi</taxon>
        <taxon>Dikarya</taxon>
        <taxon>Ascomycota</taxon>
        <taxon>Pezizomycotina</taxon>
        <taxon>Dothideomycetes</taxon>
        <taxon>Pleosporomycetidae</taxon>
        <taxon>Pleosporales</taxon>
        <taxon>Pleosporineae</taxon>
        <taxon>Didymellaceae</taxon>
        <taxon>Didymella</taxon>
    </lineage>
</organism>
<keyword evidence="5" id="KW-0862">Zinc</keyword>
<evidence type="ECO:0000256" key="3">
    <source>
        <dbReference type="ARBA" id="ARBA00022723"/>
    </source>
</evidence>
<gene>
    <name evidence="7" type="primary">AMZ1</name>
    <name evidence="7" type="ORF">E8E12_006858</name>
</gene>